<comment type="caution">
    <text evidence="3">The sequence shown here is derived from an EMBL/GenBank/DDBJ whole genome shotgun (WGS) entry which is preliminary data.</text>
</comment>
<keyword evidence="4" id="KW-1185">Reference proteome</keyword>
<keyword evidence="2" id="KW-0732">Signal</keyword>
<protein>
    <recommendedName>
        <fullName evidence="5">PRC-barrel domain containing protein</fullName>
    </recommendedName>
</protein>
<organism evidence="3 4">
    <name type="scientific">Pararobbsia silviterrae</name>
    <dbReference type="NCBI Taxonomy" id="1792498"/>
    <lineage>
        <taxon>Bacteria</taxon>
        <taxon>Pseudomonadati</taxon>
        <taxon>Pseudomonadota</taxon>
        <taxon>Betaproteobacteria</taxon>
        <taxon>Burkholderiales</taxon>
        <taxon>Burkholderiaceae</taxon>
        <taxon>Pararobbsia</taxon>
    </lineage>
</organism>
<gene>
    <name evidence="3" type="ORF">D7S86_04635</name>
</gene>
<dbReference type="AlphaFoldDB" id="A0A494YGN0"/>
<evidence type="ECO:0008006" key="5">
    <source>
        <dbReference type="Google" id="ProtNLM"/>
    </source>
</evidence>
<feature type="signal peptide" evidence="2">
    <location>
        <begin position="1"/>
        <end position="37"/>
    </location>
</feature>
<dbReference type="RefSeq" id="WP_121083831.1">
    <property type="nucleotide sequence ID" value="NZ_RBZU01000001.1"/>
</dbReference>
<evidence type="ECO:0000256" key="1">
    <source>
        <dbReference type="SAM" id="MobiDB-lite"/>
    </source>
</evidence>
<dbReference type="Proteomes" id="UP000270342">
    <property type="component" value="Unassembled WGS sequence"/>
</dbReference>
<dbReference type="OrthoDB" id="9035609at2"/>
<feature type="chain" id="PRO_5019776115" description="PRC-barrel domain containing protein" evidence="2">
    <location>
        <begin position="38"/>
        <end position="189"/>
    </location>
</feature>
<feature type="region of interest" description="Disordered" evidence="1">
    <location>
        <begin position="56"/>
        <end position="100"/>
    </location>
</feature>
<proteinExistence type="predicted"/>
<evidence type="ECO:0000313" key="4">
    <source>
        <dbReference type="Proteomes" id="UP000270342"/>
    </source>
</evidence>
<sequence length="189" mass="19216">MCTQSSDQKYPGTLRNAVFGALLVCAGWCAGGSAALADELAAPCADTVQTSADAAPVVSAPGATQSDAQAAPDDANRLASETMTPPADASQNANAHDDSVNAADSVVGKKVFVTGSSVTRYDVASLDDRVLSNQHGRAVGMLMVAAVPDAMRNNSVTLWDEIAPPTQTPQPIGAAGAAQNGNVVNYTRK</sequence>
<reference evidence="3 4" key="1">
    <citation type="submission" date="2018-10" db="EMBL/GenBank/DDBJ databases">
        <title>Robbsia sp. DHC34, isolated from soil.</title>
        <authorList>
            <person name="Gao Z.-H."/>
            <person name="Qiu L.-H."/>
        </authorList>
    </citation>
    <scope>NUCLEOTIDE SEQUENCE [LARGE SCALE GENOMIC DNA]</scope>
    <source>
        <strain evidence="3 4">DHC34</strain>
    </source>
</reference>
<feature type="compositionally biased region" description="Polar residues" evidence="1">
    <location>
        <begin position="79"/>
        <end position="94"/>
    </location>
</feature>
<evidence type="ECO:0000256" key="2">
    <source>
        <dbReference type="SAM" id="SignalP"/>
    </source>
</evidence>
<evidence type="ECO:0000313" key="3">
    <source>
        <dbReference type="EMBL" id="RKP59187.1"/>
    </source>
</evidence>
<name>A0A494YGN0_9BURK</name>
<accession>A0A494YGN0</accession>
<dbReference type="EMBL" id="RBZU01000001">
    <property type="protein sequence ID" value="RKP59187.1"/>
    <property type="molecule type" value="Genomic_DNA"/>
</dbReference>